<proteinExistence type="predicted"/>
<sequence>MRQRQEVPGTLRTLSLAPRHSPAAQKPPPTQPSSSPAPVAPNSAAFSTPRQQHATQSHRVPPPQPLVVPMVGSVSMPTRQMQTSSEDAHGSGRGGWGEAIREVAHMAAWVMRQMDSSSHGRP</sequence>
<feature type="region of interest" description="Disordered" evidence="1">
    <location>
        <begin position="77"/>
        <end position="96"/>
    </location>
</feature>
<reference evidence="2" key="1">
    <citation type="submission" date="2017-08" db="EMBL/GenBank/DDBJ databases">
        <authorList>
            <person name="Polle J.E."/>
            <person name="Barry K."/>
            <person name="Cushman J."/>
            <person name="Schmutz J."/>
            <person name="Tran D."/>
            <person name="Hathwaick L.T."/>
            <person name="Yim W.C."/>
            <person name="Jenkins J."/>
            <person name="Mckie-Krisberg Z.M."/>
            <person name="Prochnik S."/>
            <person name="Lindquist E."/>
            <person name="Dockter R.B."/>
            <person name="Adam C."/>
            <person name="Molina H."/>
            <person name="Bunkerborg J."/>
            <person name="Jin E."/>
            <person name="Buchheim M."/>
            <person name="Magnuson J."/>
        </authorList>
    </citation>
    <scope>NUCLEOTIDE SEQUENCE</scope>
    <source>
        <strain evidence="2">CCAP 19/18</strain>
    </source>
</reference>
<organism evidence="2 3">
    <name type="scientific">Dunaliella salina</name>
    <name type="common">Green alga</name>
    <name type="synonym">Protococcus salinus</name>
    <dbReference type="NCBI Taxonomy" id="3046"/>
    <lineage>
        <taxon>Eukaryota</taxon>
        <taxon>Viridiplantae</taxon>
        <taxon>Chlorophyta</taxon>
        <taxon>core chlorophytes</taxon>
        <taxon>Chlorophyceae</taxon>
        <taxon>CS clade</taxon>
        <taxon>Chlamydomonadales</taxon>
        <taxon>Dunaliellaceae</taxon>
        <taxon>Dunaliella</taxon>
    </lineage>
</organism>
<protein>
    <recommendedName>
        <fullName evidence="4">Encoded protein</fullName>
    </recommendedName>
</protein>
<gene>
    <name evidence="2" type="ORF">DUNSADRAFT_12501</name>
</gene>
<evidence type="ECO:0000313" key="2">
    <source>
        <dbReference type="EMBL" id="KAF5825274.1"/>
    </source>
</evidence>
<feature type="compositionally biased region" description="Low complexity" evidence="1">
    <location>
        <begin position="32"/>
        <end position="47"/>
    </location>
</feature>
<feature type="compositionally biased region" description="Polar residues" evidence="1">
    <location>
        <begin position="48"/>
        <end position="58"/>
    </location>
</feature>
<evidence type="ECO:0000313" key="3">
    <source>
        <dbReference type="Proteomes" id="UP000815325"/>
    </source>
</evidence>
<feature type="region of interest" description="Disordered" evidence="1">
    <location>
        <begin position="1"/>
        <end position="70"/>
    </location>
</feature>
<keyword evidence="3" id="KW-1185">Reference proteome</keyword>
<dbReference type="EMBL" id="MU074206">
    <property type="protein sequence ID" value="KAF5825274.1"/>
    <property type="molecule type" value="Genomic_DNA"/>
</dbReference>
<accession>A0ABQ7FRG1</accession>
<name>A0ABQ7FRG1_DUNSA</name>
<comment type="caution">
    <text evidence="2">The sequence shown here is derived from an EMBL/GenBank/DDBJ whole genome shotgun (WGS) entry which is preliminary data.</text>
</comment>
<dbReference type="Proteomes" id="UP000815325">
    <property type="component" value="Unassembled WGS sequence"/>
</dbReference>
<evidence type="ECO:0008006" key="4">
    <source>
        <dbReference type="Google" id="ProtNLM"/>
    </source>
</evidence>
<evidence type="ECO:0000256" key="1">
    <source>
        <dbReference type="SAM" id="MobiDB-lite"/>
    </source>
</evidence>